<dbReference type="InterPro" id="IPR006638">
    <property type="entry name" value="Elp3/MiaA/NifB-like_rSAM"/>
</dbReference>
<dbReference type="PROSITE" id="PS51918">
    <property type="entry name" value="RADICAL_SAM"/>
    <property type="match status" value="1"/>
</dbReference>
<dbReference type="Gene3D" id="3.80.30.20">
    <property type="entry name" value="tm_1862 like domain"/>
    <property type="match status" value="1"/>
</dbReference>
<gene>
    <name evidence="9" type="ORF">LCGC14_2084010</name>
</gene>
<comment type="cofactor">
    <cofactor evidence="1">
        <name>[4Fe-4S] cluster</name>
        <dbReference type="ChEBI" id="CHEBI:49883"/>
    </cofactor>
</comment>
<proteinExistence type="predicted"/>
<evidence type="ECO:0000256" key="3">
    <source>
        <dbReference type="ARBA" id="ARBA00022691"/>
    </source>
</evidence>
<name>A0A0F9HBR9_9ZZZZ</name>
<organism evidence="9">
    <name type="scientific">marine sediment metagenome</name>
    <dbReference type="NCBI Taxonomy" id="412755"/>
    <lineage>
        <taxon>unclassified sequences</taxon>
        <taxon>metagenomes</taxon>
        <taxon>ecological metagenomes</taxon>
    </lineage>
</organism>
<dbReference type="Pfam" id="PF04055">
    <property type="entry name" value="Radical_SAM"/>
    <property type="match status" value="1"/>
</dbReference>
<dbReference type="CDD" id="cd01335">
    <property type="entry name" value="Radical_SAM"/>
    <property type="match status" value="1"/>
</dbReference>
<dbReference type="AlphaFoldDB" id="A0A0F9HBR9"/>
<dbReference type="Gene3D" id="3.40.50.12160">
    <property type="entry name" value="Methylthiotransferase, N-terminal domain"/>
    <property type="match status" value="1"/>
</dbReference>
<keyword evidence="6" id="KW-0411">Iron-sulfur</keyword>
<dbReference type="InterPro" id="IPR023404">
    <property type="entry name" value="rSAM_horseshoe"/>
</dbReference>
<dbReference type="PANTHER" id="PTHR43020">
    <property type="entry name" value="CDK5 REGULATORY SUBUNIT-ASSOCIATED PROTEIN 1"/>
    <property type="match status" value="1"/>
</dbReference>
<dbReference type="InterPro" id="IPR007197">
    <property type="entry name" value="rSAM"/>
</dbReference>
<dbReference type="FunFam" id="3.80.30.20:FF:000001">
    <property type="entry name" value="tRNA-2-methylthio-N(6)-dimethylallyladenosine synthase 2"/>
    <property type="match status" value="1"/>
</dbReference>
<dbReference type="SFLD" id="SFLDG01061">
    <property type="entry name" value="methylthiotransferase"/>
    <property type="match status" value="1"/>
</dbReference>
<dbReference type="PROSITE" id="PS51449">
    <property type="entry name" value="MTTASE_N"/>
    <property type="match status" value="1"/>
</dbReference>
<dbReference type="GO" id="GO:0046872">
    <property type="term" value="F:metal ion binding"/>
    <property type="evidence" value="ECO:0007669"/>
    <property type="project" value="UniProtKB-KW"/>
</dbReference>
<evidence type="ECO:0000256" key="2">
    <source>
        <dbReference type="ARBA" id="ARBA00022485"/>
    </source>
</evidence>
<accession>A0A0F9HBR9</accession>
<keyword evidence="5" id="KW-0408">Iron</keyword>
<dbReference type="InterPro" id="IPR005839">
    <property type="entry name" value="Methylthiotransferase"/>
</dbReference>
<evidence type="ECO:0000259" key="8">
    <source>
        <dbReference type="PROSITE" id="PS51918"/>
    </source>
</evidence>
<evidence type="ECO:0000256" key="1">
    <source>
        <dbReference type="ARBA" id="ARBA00001966"/>
    </source>
</evidence>
<dbReference type="InterPro" id="IPR013848">
    <property type="entry name" value="Methylthiotransferase_N"/>
</dbReference>
<dbReference type="SFLD" id="SFLDS00029">
    <property type="entry name" value="Radical_SAM"/>
    <property type="match status" value="1"/>
</dbReference>
<dbReference type="SUPFAM" id="SSF102114">
    <property type="entry name" value="Radical SAM enzymes"/>
    <property type="match status" value="1"/>
</dbReference>
<dbReference type="Pfam" id="PF00919">
    <property type="entry name" value="UPF0004"/>
    <property type="match status" value="1"/>
</dbReference>
<evidence type="ECO:0000259" key="7">
    <source>
        <dbReference type="PROSITE" id="PS51449"/>
    </source>
</evidence>
<dbReference type="SMART" id="SM00729">
    <property type="entry name" value="Elp3"/>
    <property type="match status" value="1"/>
</dbReference>
<sequence>MNEADSDKLAAGLAKLGWQETAKPEDADLAVVNTCVVRQKAEDRAAGYLGRLRRMKQERDGETGLQIAVMGCMVGPRTDDLRARFPYVDVWARPQSFEIILRHLVPDSDLGGEFWPDTFPKPKGPTAFIPIIHGCNKFCTYCIVPYRRGRERSRTIDDIAREVASHCANGVREVTLLGQTVEAYGKDLEDKPDLADLFAAIHDTPGLRRIRFLTSYPRDMTERIIRAVADLPKVCEHFNIPVQAADNDILARMRRGYTIEEYLAWVHRIRDIVPGAALSTDVIVGFCGETEAQFQRSLDLLQELRFDKVHVAAYSPRPGTIAWRHLEDDVPREEKMRRLHAIEAVQERIATEINDALLGTTQEVLVESLPADRRGVKEPVLSGRTRTNKLVHWPGEANPASAR</sequence>
<dbReference type="GO" id="GO:0005829">
    <property type="term" value="C:cytosol"/>
    <property type="evidence" value="ECO:0007669"/>
    <property type="project" value="TreeGrafter"/>
</dbReference>
<reference evidence="9" key="1">
    <citation type="journal article" date="2015" name="Nature">
        <title>Complex archaea that bridge the gap between prokaryotes and eukaryotes.</title>
        <authorList>
            <person name="Spang A."/>
            <person name="Saw J.H."/>
            <person name="Jorgensen S.L."/>
            <person name="Zaremba-Niedzwiedzka K."/>
            <person name="Martijn J."/>
            <person name="Lind A.E."/>
            <person name="van Eijk R."/>
            <person name="Schleper C."/>
            <person name="Guy L."/>
            <person name="Ettema T.J."/>
        </authorList>
    </citation>
    <scope>NUCLEOTIDE SEQUENCE</scope>
</reference>
<dbReference type="GO" id="GO:0035597">
    <property type="term" value="F:tRNA-2-methylthio-N(6)-dimethylallyladenosine(37) synthase activity"/>
    <property type="evidence" value="ECO:0007669"/>
    <property type="project" value="TreeGrafter"/>
</dbReference>
<feature type="domain" description="Radical SAM core" evidence="8">
    <location>
        <begin position="121"/>
        <end position="352"/>
    </location>
</feature>
<dbReference type="SFLD" id="SFLDG01082">
    <property type="entry name" value="B12-binding_domain_containing"/>
    <property type="match status" value="1"/>
</dbReference>
<dbReference type="PROSITE" id="PS01278">
    <property type="entry name" value="MTTASE_RADICAL"/>
    <property type="match status" value="1"/>
</dbReference>
<feature type="domain" description="MTTase N-terminal" evidence="7">
    <location>
        <begin position="1"/>
        <end position="109"/>
    </location>
</feature>
<dbReference type="InterPro" id="IPR020612">
    <property type="entry name" value="Methylthiotransferase_CS"/>
</dbReference>
<dbReference type="GO" id="GO:0051539">
    <property type="term" value="F:4 iron, 4 sulfur cluster binding"/>
    <property type="evidence" value="ECO:0007669"/>
    <property type="project" value="UniProtKB-KW"/>
</dbReference>
<dbReference type="NCBIfam" id="TIGR00089">
    <property type="entry name" value="MiaB/RimO family radical SAM methylthiotransferase"/>
    <property type="match status" value="1"/>
</dbReference>
<dbReference type="InterPro" id="IPR038135">
    <property type="entry name" value="Methylthiotransferase_N_sf"/>
</dbReference>
<protein>
    <submittedName>
        <fullName evidence="9">Uncharacterized protein</fullName>
    </submittedName>
</protein>
<comment type="caution">
    <text evidence="9">The sequence shown here is derived from an EMBL/GenBank/DDBJ whole genome shotgun (WGS) entry which is preliminary data.</text>
</comment>
<keyword evidence="2" id="KW-0004">4Fe-4S</keyword>
<dbReference type="NCBIfam" id="TIGR01574">
    <property type="entry name" value="miaB-methiolase"/>
    <property type="match status" value="1"/>
</dbReference>
<evidence type="ECO:0000256" key="6">
    <source>
        <dbReference type="ARBA" id="ARBA00023014"/>
    </source>
</evidence>
<keyword evidence="3" id="KW-0949">S-adenosyl-L-methionine</keyword>
<evidence type="ECO:0000313" key="9">
    <source>
        <dbReference type="EMBL" id="KKL72527.1"/>
    </source>
</evidence>
<evidence type="ECO:0000256" key="5">
    <source>
        <dbReference type="ARBA" id="ARBA00023004"/>
    </source>
</evidence>
<keyword evidence="4" id="KW-0479">Metal-binding</keyword>
<dbReference type="EMBL" id="LAZR01025246">
    <property type="protein sequence ID" value="KKL72527.1"/>
    <property type="molecule type" value="Genomic_DNA"/>
</dbReference>
<dbReference type="InterPro" id="IPR058240">
    <property type="entry name" value="rSAM_sf"/>
</dbReference>
<evidence type="ECO:0000256" key="4">
    <source>
        <dbReference type="ARBA" id="ARBA00022723"/>
    </source>
</evidence>
<dbReference type="PANTHER" id="PTHR43020:SF2">
    <property type="entry name" value="MITOCHONDRIAL TRNA METHYLTHIOTRANSFERASE CDK5RAP1"/>
    <property type="match status" value="1"/>
</dbReference>